<sequence>MQNDNRVVNAFVVNIFMHYIKAPRSLGLAPEVLVRQMQPQGQGSQFLSISTFLVSRRQTMPTIKLTPVIATGYHSP</sequence>
<protein>
    <submittedName>
        <fullName evidence="1">Uncharacterized protein</fullName>
    </submittedName>
</protein>
<dbReference type="AlphaFoldDB" id="A0A5E7AJ00"/>
<evidence type="ECO:0000313" key="1">
    <source>
        <dbReference type="EMBL" id="VVN77860.1"/>
    </source>
</evidence>
<organism evidence="1 2">
    <name type="scientific">Pseudomonas fluorescens</name>
    <dbReference type="NCBI Taxonomy" id="294"/>
    <lineage>
        <taxon>Bacteria</taxon>
        <taxon>Pseudomonadati</taxon>
        <taxon>Pseudomonadota</taxon>
        <taxon>Gammaproteobacteria</taxon>
        <taxon>Pseudomonadales</taxon>
        <taxon>Pseudomonadaceae</taxon>
        <taxon>Pseudomonas</taxon>
    </lineage>
</organism>
<dbReference type="EMBL" id="CABVHQ010000005">
    <property type="protein sequence ID" value="VVN77860.1"/>
    <property type="molecule type" value="Genomic_DNA"/>
</dbReference>
<proteinExistence type="predicted"/>
<dbReference type="Proteomes" id="UP000337909">
    <property type="component" value="Unassembled WGS sequence"/>
</dbReference>
<evidence type="ECO:0000313" key="2">
    <source>
        <dbReference type="Proteomes" id="UP000337909"/>
    </source>
</evidence>
<gene>
    <name evidence="1" type="ORF">PS691_00848</name>
</gene>
<accession>A0A5E7AJ00</accession>
<reference evidence="1 2" key="1">
    <citation type="submission" date="2019-09" db="EMBL/GenBank/DDBJ databases">
        <authorList>
            <person name="Chandra G."/>
            <person name="Truman W A."/>
        </authorList>
    </citation>
    <scope>NUCLEOTIDE SEQUENCE [LARGE SCALE GENOMIC DNA]</scope>
    <source>
        <strain evidence="1">PS691</strain>
    </source>
</reference>
<name>A0A5E7AJ00_PSEFL</name>